<feature type="transmembrane region" description="Helical" evidence="2">
    <location>
        <begin position="272"/>
        <end position="292"/>
    </location>
</feature>
<evidence type="ECO:0000313" key="4">
    <source>
        <dbReference type="Proteomes" id="UP000233837"/>
    </source>
</evidence>
<accession>A0A2I0VYF1</accession>
<reference evidence="3 4" key="2">
    <citation type="journal article" date="2017" name="Nature">
        <title>The Apostasia genome and the evolution of orchids.</title>
        <authorList>
            <person name="Zhang G.Q."/>
            <person name="Liu K.W."/>
            <person name="Li Z."/>
            <person name="Lohaus R."/>
            <person name="Hsiao Y.Y."/>
            <person name="Niu S.C."/>
            <person name="Wang J.Y."/>
            <person name="Lin Y.C."/>
            <person name="Xu Q."/>
            <person name="Chen L.J."/>
            <person name="Yoshida K."/>
            <person name="Fujiwara S."/>
            <person name="Wang Z.W."/>
            <person name="Zhang Y.Q."/>
            <person name="Mitsuda N."/>
            <person name="Wang M."/>
            <person name="Liu G.H."/>
            <person name="Pecoraro L."/>
            <person name="Huang H.X."/>
            <person name="Xiao X.J."/>
            <person name="Lin M."/>
            <person name="Wu X.Y."/>
            <person name="Wu W.L."/>
            <person name="Chen Y.Y."/>
            <person name="Chang S.B."/>
            <person name="Sakamoto S."/>
            <person name="Ohme-Takagi M."/>
            <person name="Yagi M."/>
            <person name="Zeng S.J."/>
            <person name="Shen C.Y."/>
            <person name="Yeh C.M."/>
            <person name="Luo Y.B."/>
            <person name="Tsai W.C."/>
            <person name="Van de Peer Y."/>
            <person name="Liu Z.J."/>
        </authorList>
    </citation>
    <scope>NUCLEOTIDE SEQUENCE [LARGE SCALE GENOMIC DNA]</scope>
    <source>
        <tissue evidence="3">The whole plant</tissue>
    </source>
</reference>
<keyword evidence="2" id="KW-0812">Transmembrane</keyword>
<evidence type="ECO:0000256" key="1">
    <source>
        <dbReference type="SAM" id="MobiDB-lite"/>
    </source>
</evidence>
<dbReference type="AlphaFoldDB" id="A0A2I0VYF1"/>
<keyword evidence="2" id="KW-1133">Transmembrane helix</keyword>
<feature type="compositionally biased region" description="Basic residues" evidence="1">
    <location>
        <begin position="17"/>
        <end position="28"/>
    </location>
</feature>
<dbReference type="EMBL" id="KZ503099">
    <property type="protein sequence ID" value="PKU68399.1"/>
    <property type="molecule type" value="Genomic_DNA"/>
</dbReference>
<organism evidence="3 4">
    <name type="scientific">Dendrobium catenatum</name>
    <dbReference type="NCBI Taxonomy" id="906689"/>
    <lineage>
        <taxon>Eukaryota</taxon>
        <taxon>Viridiplantae</taxon>
        <taxon>Streptophyta</taxon>
        <taxon>Embryophyta</taxon>
        <taxon>Tracheophyta</taxon>
        <taxon>Spermatophyta</taxon>
        <taxon>Magnoliopsida</taxon>
        <taxon>Liliopsida</taxon>
        <taxon>Asparagales</taxon>
        <taxon>Orchidaceae</taxon>
        <taxon>Epidendroideae</taxon>
        <taxon>Malaxideae</taxon>
        <taxon>Dendrobiinae</taxon>
        <taxon>Dendrobium</taxon>
    </lineage>
</organism>
<name>A0A2I0VYF1_9ASPA</name>
<feature type="transmembrane region" description="Helical" evidence="2">
    <location>
        <begin position="248"/>
        <end position="266"/>
    </location>
</feature>
<dbReference type="Proteomes" id="UP000233837">
    <property type="component" value="Unassembled WGS sequence"/>
</dbReference>
<protein>
    <submittedName>
        <fullName evidence="3">Uncharacterized protein</fullName>
    </submittedName>
</protein>
<evidence type="ECO:0000256" key="2">
    <source>
        <dbReference type="SAM" id="Phobius"/>
    </source>
</evidence>
<keyword evidence="2" id="KW-0472">Membrane</keyword>
<keyword evidence="4" id="KW-1185">Reference proteome</keyword>
<evidence type="ECO:0000313" key="3">
    <source>
        <dbReference type="EMBL" id="PKU68399.1"/>
    </source>
</evidence>
<feature type="transmembrane region" description="Helical" evidence="2">
    <location>
        <begin position="57"/>
        <end position="78"/>
    </location>
</feature>
<gene>
    <name evidence="3" type="ORF">MA16_Dca019174</name>
</gene>
<feature type="region of interest" description="Disordered" evidence="1">
    <location>
        <begin position="1"/>
        <end position="47"/>
    </location>
</feature>
<reference evidence="3 4" key="1">
    <citation type="journal article" date="2016" name="Sci. Rep.">
        <title>The Dendrobium catenatum Lindl. genome sequence provides insights into polysaccharide synthase, floral development and adaptive evolution.</title>
        <authorList>
            <person name="Zhang G.Q."/>
            <person name="Xu Q."/>
            <person name="Bian C."/>
            <person name="Tsai W.C."/>
            <person name="Yeh C.M."/>
            <person name="Liu K.W."/>
            <person name="Yoshida K."/>
            <person name="Zhang L.S."/>
            <person name="Chang S.B."/>
            <person name="Chen F."/>
            <person name="Shi Y."/>
            <person name="Su Y.Y."/>
            <person name="Zhang Y.Q."/>
            <person name="Chen L.J."/>
            <person name="Yin Y."/>
            <person name="Lin M."/>
            <person name="Huang H."/>
            <person name="Deng H."/>
            <person name="Wang Z.W."/>
            <person name="Zhu S.L."/>
            <person name="Zhao X."/>
            <person name="Deng C."/>
            <person name="Niu S.C."/>
            <person name="Huang J."/>
            <person name="Wang M."/>
            <person name="Liu G.H."/>
            <person name="Yang H.J."/>
            <person name="Xiao X.J."/>
            <person name="Hsiao Y.Y."/>
            <person name="Wu W.L."/>
            <person name="Chen Y.Y."/>
            <person name="Mitsuda N."/>
            <person name="Ohme-Takagi M."/>
            <person name="Luo Y.B."/>
            <person name="Van de Peer Y."/>
            <person name="Liu Z.J."/>
        </authorList>
    </citation>
    <scope>NUCLEOTIDE SEQUENCE [LARGE SCALE GENOMIC DNA]</scope>
    <source>
        <tissue evidence="3">The whole plant</tissue>
    </source>
</reference>
<proteinExistence type="predicted"/>
<sequence>MRSTPQRATRTQEKPKRANPKGSRRRSASKTGRTGREKGGNGGTLNRPSLTEFEDRFLVGLLVFVSLLGFVCMADVSLANPWGKASDPLVAKIKVEPPSASQIAHVGIENDIVEIVEEVGHDLDGDQDTSVFYLNSKKDVLLDVNNAKITADPKIFILIDDMLNDIPIISNFVSIENALISRQENNEVVGNGADASNDSYEEGEFIPPSNLDATSLIKQGTSYSSLIKNVKDGQNISEEDVVTKGAEVYGFTLYCLVAVILLLFVAAGVYGFILYCLVAVILLLLSFCCYLIPMLKSYRISLCGFLVDCSSEQLYSFPWMLNLDFSGNVLGHARYLNKYRYLSFNDRKVVEIENIAIGDCVYEQEFEGAVESNTSASCSSPRRAPVTIRVNRRRIR</sequence>